<reference evidence="1" key="1">
    <citation type="submission" date="2020-05" db="EMBL/GenBank/DDBJ databases">
        <title>Large-scale comparative analyses of tick genomes elucidate their genetic diversity and vector capacities.</title>
        <authorList>
            <person name="Jia N."/>
            <person name="Wang J."/>
            <person name="Shi W."/>
            <person name="Du L."/>
            <person name="Sun Y."/>
            <person name="Zhan W."/>
            <person name="Jiang J."/>
            <person name="Wang Q."/>
            <person name="Zhang B."/>
            <person name="Ji P."/>
            <person name="Sakyi L.B."/>
            <person name="Cui X."/>
            <person name="Yuan T."/>
            <person name="Jiang B."/>
            <person name="Yang W."/>
            <person name="Lam T.T.-Y."/>
            <person name="Chang Q."/>
            <person name="Ding S."/>
            <person name="Wang X."/>
            <person name="Zhu J."/>
            <person name="Ruan X."/>
            <person name="Zhao L."/>
            <person name="Wei J."/>
            <person name="Que T."/>
            <person name="Du C."/>
            <person name="Cheng J."/>
            <person name="Dai P."/>
            <person name="Han X."/>
            <person name="Huang E."/>
            <person name="Gao Y."/>
            <person name="Liu J."/>
            <person name="Shao H."/>
            <person name="Ye R."/>
            <person name="Li L."/>
            <person name="Wei W."/>
            <person name="Wang X."/>
            <person name="Wang C."/>
            <person name="Yang T."/>
            <person name="Huo Q."/>
            <person name="Li W."/>
            <person name="Guo W."/>
            <person name="Chen H."/>
            <person name="Zhou L."/>
            <person name="Ni X."/>
            <person name="Tian J."/>
            <person name="Zhou Y."/>
            <person name="Sheng Y."/>
            <person name="Liu T."/>
            <person name="Pan Y."/>
            <person name="Xia L."/>
            <person name="Li J."/>
            <person name="Zhao F."/>
            <person name="Cao W."/>
        </authorList>
    </citation>
    <scope>NUCLEOTIDE SEQUENCE</scope>
    <source>
        <strain evidence="1">Hyas-2018</strain>
    </source>
</reference>
<protein>
    <submittedName>
        <fullName evidence="1">Uncharacterized protein</fullName>
    </submittedName>
</protein>
<evidence type="ECO:0000313" key="2">
    <source>
        <dbReference type="Proteomes" id="UP000821845"/>
    </source>
</evidence>
<organism evidence="1 2">
    <name type="scientific">Hyalomma asiaticum</name>
    <name type="common">Tick</name>
    <dbReference type="NCBI Taxonomy" id="266040"/>
    <lineage>
        <taxon>Eukaryota</taxon>
        <taxon>Metazoa</taxon>
        <taxon>Ecdysozoa</taxon>
        <taxon>Arthropoda</taxon>
        <taxon>Chelicerata</taxon>
        <taxon>Arachnida</taxon>
        <taxon>Acari</taxon>
        <taxon>Parasitiformes</taxon>
        <taxon>Ixodida</taxon>
        <taxon>Ixodoidea</taxon>
        <taxon>Ixodidae</taxon>
        <taxon>Hyalomminae</taxon>
        <taxon>Hyalomma</taxon>
    </lineage>
</organism>
<name>A0ACB7T617_HYAAI</name>
<gene>
    <name evidence="1" type="ORF">HPB50_022688</name>
</gene>
<keyword evidence="2" id="KW-1185">Reference proteome</keyword>
<dbReference type="Proteomes" id="UP000821845">
    <property type="component" value="Chromosome 11"/>
</dbReference>
<evidence type="ECO:0000313" key="1">
    <source>
        <dbReference type="EMBL" id="KAH6941696.1"/>
    </source>
</evidence>
<proteinExistence type="predicted"/>
<accession>A0ACB7T617</accession>
<sequence>MDRHWLWLFLVWLPACSSLRGPRIVSLENSTETTLDIKWTPVASTNVNLYTVRASPIQTYGPLLGPSQEWKYTSARQAGLLGLQPGTLYNVSVWADTTEGPSETTSIVVWTEVGEPDLPPAVPVLSRNGTQMVVQLSPGTSSKGPITGYRLIAFERSSLMAFSPERLAGHREAAEAGTPFYVAAELGPEWENKTFVFGDGRSYGGFLNAPLSPSEDYLPIQGVASSLNGVTKYAYSVENPSTERIQPPVIMMDERSQVLSSWLSAATALGACLLLAFIVAYVFARRHYSRRRRRTEELMLRSHPSLDMDDVTPFSAGSLQLGEGADLGAFYNQLRSMLPMVPRSRLILSDTTLGQGRFGPVRAGHLVTEDSRKVPVSVQRCPAEWTLPDHERRSLLADIEGMLRLGSHPNVVQFMGACEDEPELLQLAVEQPSSSLRGLLLTSRHSVEGRVSAIPEERLVDLLVSLAAGMHHLSSRGVQHGQLSTRCVTMVEPLVPKISYFGLARYSPLGKKLDFTRWLAPETLRTGNHTEKSDVWSFAVLMWETFTLGGSPYVDLSTSEVADRVTRGLRLKRPRGVSIPLYRLMQQCWHQQARDRPTFQELHCSLQALQPVRKNICLVQTSVRMPSSSPTVLDTYTTSSTPWLTKRDNPAEAIYPSHGCLRVEPGDPAATFH</sequence>
<dbReference type="EMBL" id="CM023491">
    <property type="protein sequence ID" value="KAH6941696.1"/>
    <property type="molecule type" value="Genomic_DNA"/>
</dbReference>
<comment type="caution">
    <text evidence="1">The sequence shown here is derived from an EMBL/GenBank/DDBJ whole genome shotgun (WGS) entry which is preliminary data.</text>
</comment>